<feature type="region of interest" description="Disordered" evidence="1">
    <location>
        <begin position="425"/>
        <end position="467"/>
    </location>
</feature>
<feature type="signal peptide" evidence="3">
    <location>
        <begin position="1"/>
        <end position="22"/>
    </location>
</feature>
<evidence type="ECO:0000256" key="3">
    <source>
        <dbReference type="SAM" id="SignalP"/>
    </source>
</evidence>
<evidence type="ECO:0000256" key="1">
    <source>
        <dbReference type="SAM" id="MobiDB-lite"/>
    </source>
</evidence>
<evidence type="ECO:0000256" key="2">
    <source>
        <dbReference type="SAM" id="Phobius"/>
    </source>
</evidence>
<feature type="region of interest" description="Disordered" evidence="1">
    <location>
        <begin position="244"/>
        <end position="266"/>
    </location>
</feature>
<feature type="chain" id="PRO_5025380296" description="Mid2 domain-containing protein" evidence="3">
    <location>
        <begin position="23"/>
        <end position="467"/>
    </location>
</feature>
<feature type="transmembrane region" description="Helical" evidence="2">
    <location>
        <begin position="270"/>
        <end position="293"/>
    </location>
</feature>
<keyword evidence="3" id="KW-0732">Signal</keyword>
<feature type="compositionally biased region" description="Low complexity" evidence="1">
    <location>
        <begin position="212"/>
        <end position="232"/>
    </location>
</feature>
<feature type="region of interest" description="Disordered" evidence="1">
    <location>
        <begin position="162"/>
        <end position="232"/>
    </location>
</feature>
<feature type="compositionally biased region" description="Gly residues" evidence="1">
    <location>
        <begin position="163"/>
        <end position="176"/>
    </location>
</feature>
<dbReference type="OrthoDB" id="5215637at2759"/>
<keyword evidence="5" id="KW-1185">Reference proteome</keyword>
<feature type="compositionally biased region" description="Polar residues" evidence="1">
    <location>
        <begin position="303"/>
        <end position="319"/>
    </location>
</feature>
<organism evidence="4 5">
    <name type="scientific">Decorospora gaudefroyi</name>
    <dbReference type="NCBI Taxonomy" id="184978"/>
    <lineage>
        <taxon>Eukaryota</taxon>
        <taxon>Fungi</taxon>
        <taxon>Dikarya</taxon>
        <taxon>Ascomycota</taxon>
        <taxon>Pezizomycotina</taxon>
        <taxon>Dothideomycetes</taxon>
        <taxon>Pleosporomycetidae</taxon>
        <taxon>Pleosporales</taxon>
        <taxon>Pleosporineae</taxon>
        <taxon>Pleosporaceae</taxon>
        <taxon>Decorospora</taxon>
    </lineage>
</organism>
<evidence type="ECO:0008006" key="6">
    <source>
        <dbReference type="Google" id="ProtNLM"/>
    </source>
</evidence>
<gene>
    <name evidence="4" type="ORF">BDW02DRAFT_638714</name>
</gene>
<dbReference type="EMBL" id="ML975289">
    <property type="protein sequence ID" value="KAF1835297.1"/>
    <property type="molecule type" value="Genomic_DNA"/>
</dbReference>
<evidence type="ECO:0000313" key="4">
    <source>
        <dbReference type="EMBL" id="KAF1835297.1"/>
    </source>
</evidence>
<dbReference type="Proteomes" id="UP000800040">
    <property type="component" value="Unassembled WGS sequence"/>
</dbReference>
<keyword evidence="2" id="KW-1133">Transmembrane helix</keyword>
<feature type="compositionally biased region" description="Acidic residues" evidence="1">
    <location>
        <begin position="193"/>
        <end position="211"/>
    </location>
</feature>
<proteinExistence type="predicted"/>
<accession>A0A6A5KHQ9</accession>
<name>A0A6A5KHQ9_9PLEO</name>
<reference evidence="4" key="1">
    <citation type="submission" date="2020-01" db="EMBL/GenBank/DDBJ databases">
        <authorList>
            <consortium name="DOE Joint Genome Institute"/>
            <person name="Haridas S."/>
            <person name="Albert R."/>
            <person name="Binder M."/>
            <person name="Bloem J."/>
            <person name="Labutti K."/>
            <person name="Salamov A."/>
            <person name="Andreopoulos B."/>
            <person name="Baker S.E."/>
            <person name="Barry K."/>
            <person name="Bills G."/>
            <person name="Bluhm B.H."/>
            <person name="Cannon C."/>
            <person name="Castanera R."/>
            <person name="Culley D.E."/>
            <person name="Daum C."/>
            <person name="Ezra D."/>
            <person name="Gonzalez J.B."/>
            <person name="Henrissat B."/>
            <person name="Kuo A."/>
            <person name="Liang C."/>
            <person name="Lipzen A."/>
            <person name="Lutzoni F."/>
            <person name="Magnuson J."/>
            <person name="Mondo S."/>
            <person name="Nolan M."/>
            <person name="Ohm R."/>
            <person name="Pangilinan J."/>
            <person name="Park H.-J."/>
            <person name="Ramirez L."/>
            <person name="Alfaro M."/>
            <person name="Sun H."/>
            <person name="Tritt A."/>
            <person name="Yoshinaga Y."/>
            <person name="Zwiers L.-H."/>
            <person name="Turgeon B.G."/>
            <person name="Goodwin S.B."/>
            <person name="Spatafora J.W."/>
            <person name="Crous P.W."/>
            <person name="Grigoriev I.V."/>
        </authorList>
    </citation>
    <scope>NUCLEOTIDE SEQUENCE</scope>
    <source>
        <strain evidence="4">P77</strain>
    </source>
</reference>
<feature type="region of interest" description="Disordered" evidence="1">
    <location>
        <begin position="303"/>
        <end position="401"/>
    </location>
</feature>
<keyword evidence="2" id="KW-0812">Transmembrane</keyword>
<feature type="compositionally biased region" description="Basic and acidic residues" evidence="1">
    <location>
        <begin position="457"/>
        <end position="467"/>
    </location>
</feature>
<sequence length="467" mass="48570">MPSTSMWLRAAAVAAFATQTAGQGQCYYRNGAKAPSTEKPCSSAEGSACCPDNWQCLDNGLCHYEPGDLYARYSCTDQSWDSPGCPSNLCTYGGNASGGESIAQCPNHGNQWCCDGDATNVDCCEEWPEPRPFFRLQEGDPYATIGTQTASTVPNLATITGLAIGGDSGDDGGSGGKTSAPESSEKPSPTDDPSSDDEPSSTDDPSSDDSSDPTAAPDSVSTTTRTSVTSGSDGLFTVTETIVITPTSKNDPSDTAAAAESDGGGSSSNLGVIIGCAVGIPLALALAGVLLWLMRKRRQQKASSYQQTPEMEGSDTTGSPFMGTGKLGKKRPDTAEIDGNPVGAGRPISDIKGHAELPSGNGFQPGHGTPYGPDTVGLGGGNMHPDRNTWGSVPPQYSPAHNQTAFAHQPEASELDGTSVIPVINEKAETGPQEQPQQYIPYRPPQPVAEMPSVKTPPEDLEKQVQR</sequence>
<keyword evidence="2" id="KW-0472">Membrane</keyword>
<dbReference type="AlphaFoldDB" id="A0A6A5KHQ9"/>
<evidence type="ECO:0000313" key="5">
    <source>
        <dbReference type="Proteomes" id="UP000800040"/>
    </source>
</evidence>
<feature type="compositionally biased region" description="Low complexity" evidence="1">
    <location>
        <begin position="432"/>
        <end position="441"/>
    </location>
</feature>
<protein>
    <recommendedName>
        <fullName evidence="6">Mid2 domain-containing protein</fullName>
    </recommendedName>
</protein>